<protein>
    <submittedName>
        <fullName evidence="1">Uncharacterized protein</fullName>
    </submittedName>
</protein>
<dbReference type="Proteomes" id="UP001152795">
    <property type="component" value="Unassembled WGS sequence"/>
</dbReference>
<evidence type="ECO:0000313" key="1">
    <source>
        <dbReference type="EMBL" id="CAB4010096.1"/>
    </source>
</evidence>
<comment type="caution">
    <text evidence="1">The sequence shown here is derived from an EMBL/GenBank/DDBJ whole genome shotgun (WGS) entry which is preliminary data.</text>
</comment>
<accession>A0A7D9EJU8</accession>
<evidence type="ECO:0000313" key="2">
    <source>
        <dbReference type="Proteomes" id="UP001152795"/>
    </source>
</evidence>
<proteinExistence type="predicted"/>
<organism evidence="1 2">
    <name type="scientific">Paramuricea clavata</name>
    <name type="common">Red gorgonian</name>
    <name type="synonym">Violescent sea-whip</name>
    <dbReference type="NCBI Taxonomy" id="317549"/>
    <lineage>
        <taxon>Eukaryota</taxon>
        <taxon>Metazoa</taxon>
        <taxon>Cnidaria</taxon>
        <taxon>Anthozoa</taxon>
        <taxon>Octocorallia</taxon>
        <taxon>Malacalcyonacea</taxon>
        <taxon>Plexauridae</taxon>
        <taxon>Paramuricea</taxon>
    </lineage>
</organism>
<dbReference type="AlphaFoldDB" id="A0A7D9EJU8"/>
<sequence>QESVPPLSDKVVSIKPPRRPDRGGRSGRPIQLRANFLPVKIPTGDIHHYDTDIREKGKKSG</sequence>
<dbReference type="EMBL" id="CACRXK020006675">
    <property type="protein sequence ID" value="CAB4010096.1"/>
    <property type="molecule type" value="Genomic_DNA"/>
</dbReference>
<feature type="non-terminal residue" evidence="1">
    <location>
        <position position="1"/>
    </location>
</feature>
<keyword evidence="2" id="KW-1185">Reference proteome</keyword>
<name>A0A7D9EJU8_PARCT</name>
<reference evidence="1" key="1">
    <citation type="submission" date="2020-04" db="EMBL/GenBank/DDBJ databases">
        <authorList>
            <person name="Alioto T."/>
            <person name="Alioto T."/>
            <person name="Gomez Garrido J."/>
        </authorList>
    </citation>
    <scope>NUCLEOTIDE SEQUENCE</scope>
    <source>
        <strain evidence="1">A484AB</strain>
    </source>
</reference>
<gene>
    <name evidence="1" type="ORF">PACLA_8A043028</name>
</gene>